<dbReference type="GO" id="GO:0005886">
    <property type="term" value="C:plasma membrane"/>
    <property type="evidence" value="ECO:0007669"/>
    <property type="project" value="TreeGrafter"/>
</dbReference>
<dbReference type="EMBL" id="LT907975">
    <property type="protein sequence ID" value="SOB60290.1"/>
    <property type="molecule type" value="Genomic_DNA"/>
</dbReference>
<dbReference type="SUPFAM" id="SSF55073">
    <property type="entry name" value="Nucleotide cyclase"/>
    <property type="match status" value="1"/>
</dbReference>
<dbReference type="SUPFAM" id="SSF55781">
    <property type="entry name" value="GAF domain-like"/>
    <property type="match status" value="1"/>
</dbReference>
<feature type="domain" description="GGDEF" evidence="4">
    <location>
        <begin position="364"/>
        <end position="497"/>
    </location>
</feature>
<dbReference type="InterPro" id="IPR029787">
    <property type="entry name" value="Nucleotide_cyclase"/>
</dbReference>
<dbReference type="EC" id="2.7.7.65" evidence="1"/>
<gene>
    <name evidence="5" type="ORF">DPRO_3377</name>
</gene>
<dbReference type="InterPro" id="IPR050469">
    <property type="entry name" value="Diguanylate_Cyclase"/>
</dbReference>
<dbReference type="AlphaFoldDB" id="A0A2C8FCY7"/>
<evidence type="ECO:0000313" key="6">
    <source>
        <dbReference type="Proteomes" id="UP000219215"/>
    </source>
</evidence>
<evidence type="ECO:0000256" key="2">
    <source>
        <dbReference type="ARBA" id="ARBA00034247"/>
    </source>
</evidence>
<dbReference type="InterPro" id="IPR000700">
    <property type="entry name" value="PAS-assoc_C"/>
</dbReference>
<dbReference type="Gene3D" id="3.30.70.270">
    <property type="match status" value="1"/>
</dbReference>
<dbReference type="Gene3D" id="3.30.450.40">
    <property type="match status" value="1"/>
</dbReference>
<evidence type="ECO:0000259" key="4">
    <source>
        <dbReference type="PROSITE" id="PS50887"/>
    </source>
</evidence>
<dbReference type="InterPro" id="IPR043128">
    <property type="entry name" value="Rev_trsase/Diguanyl_cyclase"/>
</dbReference>
<accession>A0A2C8FCY7</accession>
<dbReference type="KEGG" id="pprf:DPRO_3377"/>
<dbReference type="SMART" id="SM00065">
    <property type="entry name" value="GAF"/>
    <property type="match status" value="1"/>
</dbReference>
<dbReference type="GO" id="GO:0052621">
    <property type="term" value="F:diguanylate cyclase activity"/>
    <property type="evidence" value="ECO:0007669"/>
    <property type="project" value="UniProtKB-EC"/>
</dbReference>
<dbReference type="NCBIfam" id="TIGR00254">
    <property type="entry name" value="GGDEF"/>
    <property type="match status" value="1"/>
</dbReference>
<dbReference type="OrthoDB" id="9812260at2"/>
<proteinExistence type="predicted"/>
<dbReference type="PROSITE" id="PS50887">
    <property type="entry name" value="GGDEF"/>
    <property type="match status" value="1"/>
</dbReference>
<evidence type="ECO:0000256" key="1">
    <source>
        <dbReference type="ARBA" id="ARBA00012528"/>
    </source>
</evidence>
<comment type="catalytic activity">
    <reaction evidence="2">
        <text>2 GTP = 3',3'-c-di-GMP + 2 diphosphate</text>
        <dbReference type="Rhea" id="RHEA:24898"/>
        <dbReference type="ChEBI" id="CHEBI:33019"/>
        <dbReference type="ChEBI" id="CHEBI:37565"/>
        <dbReference type="ChEBI" id="CHEBI:58805"/>
        <dbReference type="EC" id="2.7.7.65"/>
    </reaction>
</comment>
<dbReference type="CDD" id="cd01949">
    <property type="entry name" value="GGDEF"/>
    <property type="match status" value="1"/>
</dbReference>
<dbReference type="InterPro" id="IPR000160">
    <property type="entry name" value="GGDEF_dom"/>
</dbReference>
<dbReference type="Pfam" id="PF00990">
    <property type="entry name" value="GGDEF"/>
    <property type="match status" value="1"/>
</dbReference>
<dbReference type="Gene3D" id="3.30.450.20">
    <property type="entry name" value="PAS domain"/>
    <property type="match status" value="1"/>
</dbReference>
<protein>
    <recommendedName>
        <fullName evidence="1">diguanylate cyclase</fullName>
        <ecNumber evidence="1">2.7.7.65</ecNumber>
    </recommendedName>
</protein>
<organism evidence="5 6">
    <name type="scientific">Pseudodesulfovibrio profundus</name>
    <dbReference type="NCBI Taxonomy" id="57320"/>
    <lineage>
        <taxon>Bacteria</taxon>
        <taxon>Pseudomonadati</taxon>
        <taxon>Thermodesulfobacteriota</taxon>
        <taxon>Desulfovibrionia</taxon>
        <taxon>Desulfovibrionales</taxon>
        <taxon>Desulfovibrionaceae</taxon>
    </lineage>
</organism>
<evidence type="ECO:0000259" key="3">
    <source>
        <dbReference type="PROSITE" id="PS50113"/>
    </source>
</evidence>
<feature type="domain" description="PAC" evidence="3">
    <location>
        <begin position="275"/>
        <end position="332"/>
    </location>
</feature>
<dbReference type="InterPro" id="IPR003018">
    <property type="entry name" value="GAF"/>
</dbReference>
<dbReference type="RefSeq" id="WP_097013035.1">
    <property type="nucleotide sequence ID" value="NZ_LT907975.1"/>
</dbReference>
<dbReference type="GO" id="GO:0043709">
    <property type="term" value="P:cell adhesion involved in single-species biofilm formation"/>
    <property type="evidence" value="ECO:0007669"/>
    <property type="project" value="TreeGrafter"/>
</dbReference>
<dbReference type="Pfam" id="PF01590">
    <property type="entry name" value="GAF"/>
    <property type="match status" value="1"/>
</dbReference>
<dbReference type="SMART" id="SM00267">
    <property type="entry name" value="GGDEF"/>
    <property type="match status" value="1"/>
</dbReference>
<keyword evidence="6" id="KW-1185">Reference proteome</keyword>
<reference evidence="6" key="1">
    <citation type="submission" date="2017-09" db="EMBL/GenBank/DDBJ databases">
        <authorList>
            <person name="Regsiter A."/>
            <person name="William W."/>
        </authorList>
    </citation>
    <scope>NUCLEOTIDE SEQUENCE [LARGE SCALE GENOMIC DNA]</scope>
    <source>
        <strain evidence="6">500-1</strain>
    </source>
</reference>
<name>A0A2C8FCY7_9BACT</name>
<dbReference type="PANTHER" id="PTHR45138">
    <property type="entry name" value="REGULATORY COMPONENTS OF SENSORY TRANSDUCTION SYSTEM"/>
    <property type="match status" value="1"/>
</dbReference>
<dbReference type="SUPFAM" id="SSF55785">
    <property type="entry name" value="PYP-like sensor domain (PAS domain)"/>
    <property type="match status" value="1"/>
</dbReference>
<dbReference type="PANTHER" id="PTHR45138:SF9">
    <property type="entry name" value="DIGUANYLATE CYCLASE DGCM-RELATED"/>
    <property type="match status" value="1"/>
</dbReference>
<dbReference type="FunFam" id="3.30.70.270:FF:000001">
    <property type="entry name" value="Diguanylate cyclase domain protein"/>
    <property type="match status" value="1"/>
</dbReference>
<dbReference type="InterPro" id="IPR035965">
    <property type="entry name" value="PAS-like_dom_sf"/>
</dbReference>
<dbReference type="GO" id="GO:1902201">
    <property type="term" value="P:negative regulation of bacterial-type flagellum-dependent cell motility"/>
    <property type="evidence" value="ECO:0007669"/>
    <property type="project" value="TreeGrafter"/>
</dbReference>
<dbReference type="InterPro" id="IPR029016">
    <property type="entry name" value="GAF-like_dom_sf"/>
</dbReference>
<evidence type="ECO:0000313" key="5">
    <source>
        <dbReference type="EMBL" id="SOB60290.1"/>
    </source>
</evidence>
<dbReference type="PROSITE" id="PS50113">
    <property type="entry name" value="PAC"/>
    <property type="match status" value="1"/>
</dbReference>
<dbReference type="Proteomes" id="UP000219215">
    <property type="component" value="Chromosome DPRO"/>
</dbReference>
<sequence length="497" mass="56180">MDIRGSVPGVRTGKISELSPLDSGKHSHLLVALARGAEALSSSKGWPDGVSELIADLGQTTGVSRVWLFQVLELTDKHMLMNFPFEWVDESTHALKKMGRYDTKHWNFETCSVTYRTLVASRRRKEWQTAIIHELDESDFKDYQMDQGVQSTLSVPVYVQGEWWGLLGLDDSTRPYQWKDEEISLVRMAAHLISSAVILDRLNSANRQFEILSNLTESNAWELDINSGYCWCDARIISGVSGLSDNVHLSILQVLRRIHPEDRGGLFYYLRNQLKRGELTFRQDMRILRDNEFVWSEVIAKISVDAIGRLQKMAGIAIDIPERKEKEEQLFREANLDTLTGVANRGAFDNHLKQMIRMFAEDGILFSLLLMDVDHFKAVNDTWGHGIGDMALKHVSQILQKTMRDGDFVARIGGEEFAMLVRCVEPETAEMIGERIRHNIEASPLITPEETVPLTVSIGIFNVSNESTLSDCESMLSKADVALYQAKSTGRNKVVTC</sequence>